<gene>
    <name evidence="10" type="ORF">SAMN04488511_102214</name>
</gene>
<proteinExistence type="inferred from homology"/>
<dbReference type="InterPro" id="IPR013783">
    <property type="entry name" value="Ig-like_fold"/>
</dbReference>
<evidence type="ECO:0000259" key="7">
    <source>
        <dbReference type="Pfam" id="PF00703"/>
    </source>
</evidence>
<organism evidence="10 11">
    <name type="scientific">Pedobacter suwonensis</name>
    <dbReference type="NCBI Taxonomy" id="332999"/>
    <lineage>
        <taxon>Bacteria</taxon>
        <taxon>Pseudomonadati</taxon>
        <taxon>Bacteroidota</taxon>
        <taxon>Sphingobacteriia</taxon>
        <taxon>Sphingobacteriales</taxon>
        <taxon>Sphingobacteriaceae</taxon>
        <taxon>Pedobacter</taxon>
    </lineage>
</organism>
<feature type="domain" description="Glycoside hydrolase family 2 immunoglobulin-like beta-sandwich" evidence="7">
    <location>
        <begin position="205"/>
        <end position="295"/>
    </location>
</feature>
<dbReference type="EC" id="3.2.1.31" evidence="2"/>
<dbReference type="Pfam" id="PF02836">
    <property type="entry name" value="Glyco_hydro_2_C"/>
    <property type="match status" value="1"/>
</dbReference>
<dbReference type="GO" id="GO:0005975">
    <property type="term" value="P:carbohydrate metabolic process"/>
    <property type="evidence" value="ECO:0007669"/>
    <property type="project" value="InterPro"/>
</dbReference>
<dbReference type="Gene3D" id="2.60.40.10">
    <property type="entry name" value="Immunoglobulins"/>
    <property type="match status" value="1"/>
</dbReference>
<accession>A0A1I0SN92</accession>
<protein>
    <recommendedName>
        <fullName evidence="3">Beta-glucuronidase</fullName>
        <ecNumber evidence="2">3.2.1.31</ecNumber>
    </recommendedName>
</protein>
<evidence type="ECO:0000256" key="6">
    <source>
        <dbReference type="SAM" id="Phobius"/>
    </source>
</evidence>
<dbReference type="SUPFAM" id="SSF49785">
    <property type="entry name" value="Galactose-binding domain-like"/>
    <property type="match status" value="1"/>
</dbReference>
<dbReference type="InterPro" id="IPR008979">
    <property type="entry name" value="Galactose-bd-like_sf"/>
</dbReference>
<dbReference type="InterPro" id="IPR006101">
    <property type="entry name" value="Glyco_hydro_2"/>
</dbReference>
<dbReference type="SUPFAM" id="SSF49303">
    <property type="entry name" value="beta-Galactosidase/glucuronidase domain"/>
    <property type="match status" value="1"/>
</dbReference>
<dbReference type="InterPro" id="IPR006103">
    <property type="entry name" value="Glyco_hydro_2_cat"/>
</dbReference>
<name>A0A1I0SN92_9SPHI</name>
<dbReference type="SUPFAM" id="SSF51445">
    <property type="entry name" value="(Trans)glycosidases"/>
    <property type="match status" value="1"/>
</dbReference>
<dbReference type="Proteomes" id="UP000198836">
    <property type="component" value="Unassembled WGS sequence"/>
</dbReference>
<dbReference type="Pfam" id="PF00703">
    <property type="entry name" value="Glyco_hydro_2"/>
    <property type="match status" value="1"/>
</dbReference>
<dbReference type="PRINTS" id="PR00132">
    <property type="entry name" value="GLHYDRLASE2"/>
</dbReference>
<keyword evidence="6" id="KW-0472">Membrane</keyword>
<evidence type="ECO:0000256" key="4">
    <source>
        <dbReference type="ARBA" id="ARBA00022801"/>
    </source>
</evidence>
<sequence length="600" mass="68674">MSEKKEITLLYKWIGMILSMLLVADITYAQTAMINVASRKAISLNGEWNVILDPTGIGEWRQIWLENKAKSKTDFVEYSFEGSPTLKVPGDFNSQMPELTYFEGVVWYKKEFSCTPVKNKRLFIHFGAVNYLATVYLNGKKIGSHEGGFTPFQFEITEGVRSGINALVVKVDNKRLQNGLPGLGYDWLNYGGITRDVNLIQTATTYIEDYSIQLIKGSRKEVKGWIKLNGVNREQTVKIQIPELGLAYSAKSDRMGLAKLHFTGAFKLWSLENPKRYRVSVESETDSINDEIGFRNVEVAGSRVLLNGKVVFLKGINIHEENPYKGARAFSKEDAILLLNQAKALCCNMVRLVHYPHNEHIINEAEKMGLMVWSELPVYQHIEFSDTAVVSKMDLMLKEMIRRDRNRCTVVIWSLSNETYDGTPNRTKALATLTQVCRQLDSTRLITHVTNSQSYNNNSFKVVDSLYKYADIISINEYIGWYMPWQGKPENVSWKMAFPGKPVFISEFGGEALFGNVSGAADEAASWREEYQQQIYINQLKMFNNIPNLCGVAPWLLFDYRSLGRMHPVYQKGYNRKGLLSEKGEKKLAWYTMEQYYKRK</sequence>
<evidence type="ECO:0000256" key="3">
    <source>
        <dbReference type="ARBA" id="ARBA00016205"/>
    </source>
</evidence>
<dbReference type="Pfam" id="PF02837">
    <property type="entry name" value="Glyco_hydro_2_N"/>
    <property type="match status" value="1"/>
</dbReference>
<evidence type="ECO:0000256" key="1">
    <source>
        <dbReference type="ARBA" id="ARBA00007401"/>
    </source>
</evidence>
<dbReference type="EMBL" id="FOJM01000002">
    <property type="protein sequence ID" value="SFA40991.1"/>
    <property type="molecule type" value="Genomic_DNA"/>
</dbReference>
<dbReference type="InterPro" id="IPR006102">
    <property type="entry name" value="Ig-like_GH2"/>
</dbReference>
<dbReference type="PANTHER" id="PTHR10066:SF67">
    <property type="entry name" value="BETA-GLUCURONIDASE"/>
    <property type="match status" value="1"/>
</dbReference>
<dbReference type="RefSeq" id="WP_244278717.1">
    <property type="nucleotide sequence ID" value="NZ_FOJM01000002.1"/>
</dbReference>
<keyword evidence="6" id="KW-0812">Transmembrane</keyword>
<feature type="domain" description="Glycoside hydrolase family 2 catalytic" evidence="8">
    <location>
        <begin position="297"/>
        <end position="534"/>
    </location>
</feature>
<dbReference type="Gene3D" id="3.20.20.80">
    <property type="entry name" value="Glycosidases"/>
    <property type="match status" value="1"/>
</dbReference>
<reference evidence="11" key="1">
    <citation type="submission" date="2016-10" db="EMBL/GenBank/DDBJ databases">
        <authorList>
            <person name="Varghese N."/>
            <person name="Submissions S."/>
        </authorList>
    </citation>
    <scope>NUCLEOTIDE SEQUENCE [LARGE SCALE GENOMIC DNA]</scope>
    <source>
        <strain evidence="11">DSM 18130</strain>
    </source>
</reference>
<dbReference type="Gene3D" id="2.60.120.260">
    <property type="entry name" value="Galactose-binding domain-like"/>
    <property type="match status" value="1"/>
</dbReference>
<dbReference type="PANTHER" id="PTHR10066">
    <property type="entry name" value="BETA-GLUCURONIDASE"/>
    <property type="match status" value="1"/>
</dbReference>
<keyword evidence="4" id="KW-0378">Hydrolase</keyword>
<dbReference type="InterPro" id="IPR006104">
    <property type="entry name" value="Glyco_hydro_2_N"/>
</dbReference>
<keyword evidence="6" id="KW-1133">Transmembrane helix</keyword>
<comment type="similarity">
    <text evidence="1">Belongs to the glycosyl hydrolase 2 family.</text>
</comment>
<feature type="domain" description="Glycosyl hydrolases family 2 sugar binding" evidence="9">
    <location>
        <begin position="43"/>
        <end position="202"/>
    </location>
</feature>
<evidence type="ECO:0000256" key="2">
    <source>
        <dbReference type="ARBA" id="ARBA00012761"/>
    </source>
</evidence>
<evidence type="ECO:0000256" key="5">
    <source>
        <dbReference type="ARBA" id="ARBA00023295"/>
    </source>
</evidence>
<keyword evidence="11" id="KW-1185">Reference proteome</keyword>
<dbReference type="InterPro" id="IPR036156">
    <property type="entry name" value="Beta-gal/glucu_dom_sf"/>
</dbReference>
<dbReference type="STRING" id="332999.SAMN04488511_102214"/>
<dbReference type="GO" id="GO:0030246">
    <property type="term" value="F:carbohydrate binding"/>
    <property type="evidence" value="ECO:0007669"/>
    <property type="project" value="TreeGrafter"/>
</dbReference>
<feature type="transmembrane region" description="Helical" evidence="6">
    <location>
        <begin position="9"/>
        <end position="29"/>
    </location>
</feature>
<keyword evidence="5" id="KW-0326">Glycosidase</keyword>
<evidence type="ECO:0000259" key="8">
    <source>
        <dbReference type="Pfam" id="PF02836"/>
    </source>
</evidence>
<evidence type="ECO:0000313" key="11">
    <source>
        <dbReference type="Proteomes" id="UP000198836"/>
    </source>
</evidence>
<dbReference type="InterPro" id="IPR017853">
    <property type="entry name" value="GH"/>
</dbReference>
<dbReference type="AlphaFoldDB" id="A0A1I0SN92"/>
<dbReference type="GO" id="GO:0019391">
    <property type="term" value="P:glucuronoside catabolic process"/>
    <property type="evidence" value="ECO:0007669"/>
    <property type="project" value="TreeGrafter"/>
</dbReference>
<evidence type="ECO:0000313" key="10">
    <source>
        <dbReference type="EMBL" id="SFA40991.1"/>
    </source>
</evidence>
<evidence type="ECO:0000259" key="9">
    <source>
        <dbReference type="Pfam" id="PF02837"/>
    </source>
</evidence>
<dbReference type="GO" id="GO:0004566">
    <property type="term" value="F:beta-glucuronidase activity"/>
    <property type="evidence" value="ECO:0007669"/>
    <property type="project" value="TreeGrafter"/>
</dbReference>